<dbReference type="PANTHER" id="PTHR47966:SF51">
    <property type="entry name" value="BETA-SITE APP-CLEAVING ENZYME, ISOFORM A-RELATED"/>
    <property type="match status" value="1"/>
</dbReference>
<dbReference type="GO" id="GO:0004190">
    <property type="term" value="F:aspartic-type endopeptidase activity"/>
    <property type="evidence" value="ECO:0007669"/>
    <property type="project" value="InterPro"/>
</dbReference>
<feature type="signal peptide" evidence="4">
    <location>
        <begin position="1"/>
        <end position="19"/>
    </location>
</feature>
<dbReference type="EMBL" id="MCGE01000021">
    <property type="protein sequence ID" value="ORZ11530.1"/>
    <property type="molecule type" value="Genomic_DNA"/>
</dbReference>
<dbReference type="Gene3D" id="2.40.70.10">
    <property type="entry name" value="Acid Proteases"/>
    <property type="match status" value="2"/>
</dbReference>
<dbReference type="InterPro" id="IPR034164">
    <property type="entry name" value="Pepsin-like_dom"/>
</dbReference>
<feature type="disulfide bond" evidence="2">
    <location>
        <begin position="331"/>
        <end position="366"/>
    </location>
</feature>
<keyword evidence="7" id="KW-1185">Reference proteome</keyword>
<dbReference type="SUPFAM" id="SSF50630">
    <property type="entry name" value="Acid proteases"/>
    <property type="match status" value="1"/>
</dbReference>
<reference evidence="6 7" key="1">
    <citation type="submission" date="2016-07" db="EMBL/GenBank/DDBJ databases">
        <title>Pervasive Adenine N6-methylation of Active Genes in Fungi.</title>
        <authorList>
            <consortium name="DOE Joint Genome Institute"/>
            <person name="Mondo S.J."/>
            <person name="Dannebaum R.O."/>
            <person name="Kuo R.C."/>
            <person name="Labutti K."/>
            <person name="Haridas S."/>
            <person name="Kuo A."/>
            <person name="Salamov A."/>
            <person name="Ahrendt S.R."/>
            <person name="Lipzen A."/>
            <person name="Sullivan W."/>
            <person name="Andreopoulos W.B."/>
            <person name="Clum A."/>
            <person name="Lindquist E."/>
            <person name="Daum C."/>
            <person name="Ramamoorthy G.K."/>
            <person name="Gryganskyi A."/>
            <person name="Culley D."/>
            <person name="Magnuson J.K."/>
            <person name="James T.Y."/>
            <person name="O'Malley M.A."/>
            <person name="Stajich J.E."/>
            <person name="Spatafora J.W."/>
            <person name="Visel A."/>
            <person name="Grigoriev I.V."/>
        </authorList>
    </citation>
    <scope>NUCLEOTIDE SEQUENCE [LARGE SCALE GENOMIC DNA]</scope>
    <source>
        <strain evidence="6 7">NRRL 1336</strain>
    </source>
</reference>
<protein>
    <submittedName>
        <fullName evidence="6">Aspartic peptidase domain-containing protein</fullName>
    </submittedName>
</protein>
<feature type="domain" description="Peptidase A1" evidence="5">
    <location>
        <begin position="48"/>
        <end position="404"/>
    </location>
</feature>
<evidence type="ECO:0000313" key="6">
    <source>
        <dbReference type="EMBL" id="ORZ11530.1"/>
    </source>
</evidence>
<dbReference type="OrthoDB" id="771136at2759"/>
<evidence type="ECO:0000256" key="1">
    <source>
        <dbReference type="ARBA" id="ARBA00007447"/>
    </source>
</evidence>
<sequence>MRTTLVALATMMLSMVAAADPAPYKVPLYRRSNGVVSAAGKALDSGVLAGTVHIGNPPQEFTMAFDTSSGYSWVRGSRCKSENCLDRCTYYARRSNTSQPTGKKFSVKYGDDACVDTHVYLDTVEFSGIQVQDMPFGGAYRMSGFADGLDGYLGLGPAVNLNTSKLSVGNNNNSGGLSKRDMSSSAFVPNAYQQGAGVGSSQFGMYTTDNGAGFDQNGGTGGGALPPAPAKRSNTQESPAGYLVLGGIDTNAIDGNMTYVPLAAESKGNWDVCIKHAQLNNALALPQLDNAIASISTSNPTIVMPACQADEFKRKYGFKFYQKSKTYSVKCSEIKDLPPLELVLEDKTITLPASYWTREIDADRDCCEVLLSKGSSSKDWVLGVPFTNAFYTTFDSQNNQVGLAIKKGNKNNQLKISDA</sequence>
<dbReference type="Pfam" id="PF00026">
    <property type="entry name" value="Asp"/>
    <property type="match status" value="2"/>
</dbReference>
<evidence type="ECO:0000256" key="4">
    <source>
        <dbReference type="SAM" id="SignalP"/>
    </source>
</evidence>
<evidence type="ECO:0000256" key="3">
    <source>
        <dbReference type="SAM" id="MobiDB-lite"/>
    </source>
</evidence>
<comment type="similarity">
    <text evidence="1">Belongs to the peptidase A1 family.</text>
</comment>
<proteinExistence type="inferred from homology"/>
<dbReference type="STRING" id="90262.A0A1X2I8B0"/>
<comment type="caution">
    <text evidence="6">The sequence shown here is derived from an EMBL/GenBank/DDBJ whole genome shotgun (WGS) entry which is preliminary data.</text>
</comment>
<dbReference type="PRINTS" id="PR00792">
    <property type="entry name" value="PEPSIN"/>
</dbReference>
<feature type="region of interest" description="Disordered" evidence="3">
    <location>
        <begin position="209"/>
        <end position="236"/>
    </location>
</feature>
<accession>A0A1X2I8B0</accession>
<feature type="chain" id="PRO_5012620282" evidence="4">
    <location>
        <begin position="20"/>
        <end position="419"/>
    </location>
</feature>
<dbReference type="InterPro" id="IPR001461">
    <property type="entry name" value="Aspartic_peptidase_A1"/>
</dbReference>
<dbReference type="PROSITE" id="PS51767">
    <property type="entry name" value="PEPTIDASE_A1"/>
    <property type="match status" value="1"/>
</dbReference>
<evidence type="ECO:0000259" key="5">
    <source>
        <dbReference type="PROSITE" id="PS51767"/>
    </source>
</evidence>
<dbReference type="Proteomes" id="UP000193560">
    <property type="component" value="Unassembled WGS sequence"/>
</dbReference>
<dbReference type="AlphaFoldDB" id="A0A1X2I8B0"/>
<evidence type="ECO:0000313" key="7">
    <source>
        <dbReference type="Proteomes" id="UP000193560"/>
    </source>
</evidence>
<organism evidence="6 7">
    <name type="scientific">Absidia repens</name>
    <dbReference type="NCBI Taxonomy" id="90262"/>
    <lineage>
        <taxon>Eukaryota</taxon>
        <taxon>Fungi</taxon>
        <taxon>Fungi incertae sedis</taxon>
        <taxon>Mucoromycota</taxon>
        <taxon>Mucoromycotina</taxon>
        <taxon>Mucoromycetes</taxon>
        <taxon>Mucorales</taxon>
        <taxon>Cunninghamellaceae</taxon>
        <taxon>Absidia</taxon>
    </lineage>
</organism>
<dbReference type="InterPro" id="IPR021109">
    <property type="entry name" value="Peptidase_aspartic_dom_sf"/>
</dbReference>
<keyword evidence="4" id="KW-0732">Signal</keyword>
<evidence type="ECO:0000256" key="2">
    <source>
        <dbReference type="PIRSR" id="PIRSR601461-2"/>
    </source>
</evidence>
<name>A0A1X2I8B0_9FUNG</name>
<dbReference type="PANTHER" id="PTHR47966">
    <property type="entry name" value="BETA-SITE APP-CLEAVING ENZYME, ISOFORM A-RELATED"/>
    <property type="match status" value="1"/>
</dbReference>
<dbReference type="InterPro" id="IPR033121">
    <property type="entry name" value="PEPTIDASE_A1"/>
</dbReference>
<dbReference type="CDD" id="cd05471">
    <property type="entry name" value="pepsin_like"/>
    <property type="match status" value="1"/>
</dbReference>
<dbReference type="GO" id="GO:0006508">
    <property type="term" value="P:proteolysis"/>
    <property type="evidence" value="ECO:0007669"/>
    <property type="project" value="InterPro"/>
</dbReference>
<keyword evidence="2" id="KW-1015">Disulfide bond</keyword>
<gene>
    <name evidence="6" type="ORF">BCR42DRAFT_421282</name>
</gene>